<dbReference type="PANTHER" id="PTHR12993">
    <property type="entry name" value="N-ACETYLGLUCOSAMINYL-PHOSPHATIDYLINOSITOL DE-N-ACETYLASE-RELATED"/>
    <property type="match status" value="1"/>
</dbReference>
<sequence length="221" mass="24444">MRTEPLLASRWRRARWLVLAPHADDETLGAGALIAHAAGTGRLAGLVYLTDGTGSHPPGTPRLAAIRRREAQTALRRLGAGDTPIAWLDWRDAHPHAVGSAGFDKEARLLATVMRWRRVDAVAVSDASEAHCDHAAAFALASGAIHHARRRIALFAYHVWSPLDRQRQYLRTPPMLVGRRRQALCAHRSQLTVRLGDGFRLPRARLAMPSSDLLVLREPLR</sequence>
<reference evidence="1 2" key="1">
    <citation type="journal article" date="2021" name="Int. J. Syst. Evol. Microbiol.">
        <title>Novosphingobium decolorationis sp. nov., an aniline blue-decolourizing bacterium isolated from East Pacific sediment.</title>
        <authorList>
            <person name="Chen X."/>
            <person name="Dong B."/>
            <person name="Chen T."/>
            <person name="Ren N."/>
            <person name="Wang J."/>
            <person name="Xu Y."/>
            <person name="Yang J."/>
            <person name="Zhu S."/>
            <person name="Chen J."/>
        </authorList>
    </citation>
    <scope>NUCLEOTIDE SEQUENCE [LARGE SCALE GENOMIC DNA]</scope>
    <source>
        <strain evidence="1 2">502str22</strain>
    </source>
</reference>
<keyword evidence="2" id="KW-1185">Reference proteome</keyword>
<evidence type="ECO:0000313" key="1">
    <source>
        <dbReference type="EMBL" id="QVM82370.1"/>
    </source>
</evidence>
<dbReference type="EMBL" id="CP054856">
    <property type="protein sequence ID" value="QVM82370.1"/>
    <property type="molecule type" value="Genomic_DNA"/>
</dbReference>
<name>A0ABX8E2C0_9SPHN</name>
<proteinExistence type="predicted"/>
<gene>
    <name evidence="1" type="ORF">HT578_00440</name>
</gene>
<dbReference type="Gene3D" id="3.40.50.10320">
    <property type="entry name" value="LmbE-like"/>
    <property type="match status" value="1"/>
</dbReference>
<organism evidence="1 2">
    <name type="scientific">Novosphingobium decolorationis</name>
    <dbReference type="NCBI Taxonomy" id="2698673"/>
    <lineage>
        <taxon>Bacteria</taxon>
        <taxon>Pseudomonadati</taxon>
        <taxon>Pseudomonadota</taxon>
        <taxon>Alphaproteobacteria</taxon>
        <taxon>Sphingomonadales</taxon>
        <taxon>Sphingomonadaceae</taxon>
        <taxon>Novosphingobium</taxon>
    </lineage>
</organism>
<protein>
    <submittedName>
        <fullName evidence="1">PIG-L family deacetylase</fullName>
    </submittedName>
</protein>
<accession>A0ABX8E2C0</accession>
<dbReference type="SUPFAM" id="SSF102588">
    <property type="entry name" value="LmbE-like"/>
    <property type="match status" value="1"/>
</dbReference>
<dbReference type="InterPro" id="IPR024078">
    <property type="entry name" value="LmbE-like_dom_sf"/>
</dbReference>
<dbReference type="Pfam" id="PF02585">
    <property type="entry name" value="PIG-L"/>
    <property type="match status" value="1"/>
</dbReference>
<dbReference type="RefSeq" id="WP_213501465.1">
    <property type="nucleotide sequence ID" value="NZ_CP054856.1"/>
</dbReference>
<evidence type="ECO:0000313" key="2">
    <source>
        <dbReference type="Proteomes" id="UP000677126"/>
    </source>
</evidence>
<dbReference type="InterPro" id="IPR003737">
    <property type="entry name" value="GlcNAc_PI_deacetylase-related"/>
</dbReference>
<dbReference type="PANTHER" id="PTHR12993:SF11">
    <property type="entry name" value="N-ACETYLGLUCOSAMINYL-PHOSPHATIDYLINOSITOL DE-N-ACETYLASE"/>
    <property type="match status" value="1"/>
</dbReference>
<dbReference type="Proteomes" id="UP000677126">
    <property type="component" value="Chromosome"/>
</dbReference>